<keyword evidence="3" id="KW-1185">Reference proteome</keyword>
<evidence type="ECO:0000313" key="2">
    <source>
        <dbReference type="EMBL" id="CAG8451008.1"/>
    </source>
</evidence>
<dbReference type="OrthoDB" id="2427212at2759"/>
<feature type="compositionally biased region" description="Low complexity" evidence="1">
    <location>
        <begin position="71"/>
        <end position="82"/>
    </location>
</feature>
<dbReference type="EMBL" id="CAJVPY010000116">
    <property type="protein sequence ID" value="CAG8451008.1"/>
    <property type="molecule type" value="Genomic_DNA"/>
</dbReference>
<organism evidence="2 3">
    <name type="scientific">Dentiscutata erythropus</name>
    <dbReference type="NCBI Taxonomy" id="1348616"/>
    <lineage>
        <taxon>Eukaryota</taxon>
        <taxon>Fungi</taxon>
        <taxon>Fungi incertae sedis</taxon>
        <taxon>Mucoromycota</taxon>
        <taxon>Glomeromycotina</taxon>
        <taxon>Glomeromycetes</taxon>
        <taxon>Diversisporales</taxon>
        <taxon>Gigasporaceae</taxon>
        <taxon>Dentiscutata</taxon>
    </lineage>
</organism>
<feature type="region of interest" description="Disordered" evidence="1">
    <location>
        <begin position="64"/>
        <end position="100"/>
    </location>
</feature>
<reference evidence="2" key="1">
    <citation type="submission" date="2021-06" db="EMBL/GenBank/DDBJ databases">
        <authorList>
            <person name="Kallberg Y."/>
            <person name="Tangrot J."/>
            <person name="Rosling A."/>
        </authorList>
    </citation>
    <scope>NUCLEOTIDE SEQUENCE</scope>
    <source>
        <strain evidence="2">MA453B</strain>
    </source>
</reference>
<accession>A0A9N8VHR4</accession>
<name>A0A9N8VHR4_9GLOM</name>
<dbReference type="AlphaFoldDB" id="A0A9N8VHR4"/>
<feature type="compositionally biased region" description="Acidic residues" evidence="1">
    <location>
        <begin position="87"/>
        <end position="100"/>
    </location>
</feature>
<evidence type="ECO:0000256" key="1">
    <source>
        <dbReference type="SAM" id="MobiDB-lite"/>
    </source>
</evidence>
<protein>
    <submittedName>
        <fullName evidence="2">28638_t:CDS:1</fullName>
    </submittedName>
</protein>
<gene>
    <name evidence="2" type="ORF">DERYTH_LOCUS515</name>
</gene>
<evidence type="ECO:0000313" key="3">
    <source>
        <dbReference type="Proteomes" id="UP000789405"/>
    </source>
</evidence>
<dbReference type="Proteomes" id="UP000789405">
    <property type="component" value="Unassembled WGS sequence"/>
</dbReference>
<comment type="caution">
    <text evidence="2">The sequence shown here is derived from an EMBL/GenBank/DDBJ whole genome shotgun (WGS) entry which is preliminary data.</text>
</comment>
<sequence>MPLSTLLEKHIIKSNERLSKSNIKVYCKACVEHLQKCVHFANKITPDEKAEIFALSNKEISNEKHPDKKSAFNSSKSSSAQKVITTGEEDNELSNEIEPESEARCELESEEIENNVTIEDFNDEETVESNSLKEEFSQFLDVWVAILAEKIEESAGIDEDENEEIFSLLVGSVGDIIHPAIDPNTKWDIIMLFNELPLP</sequence>
<proteinExistence type="predicted"/>